<accession>A0A0A6Z578</accession>
<dbReference type="Proteomes" id="UP000030740">
    <property type="component" value="Segment"/>
</dbReference>
<sequence>MPETIKRAKRTVQGVRCNGYLVHGEFYLTKQEAYTAAGIDKPVRKDKLPVSAGNCIAVADAVLREPELLLSWAYSDTFTNAHYRELNMYLDGRRAGYAGLKTKSRAGTVLNCVEDATAFWKQLKPREDTKYRDRAYKNPTWCDDRGWVEQEPLDAAALAIDAYMDAVQAEWEQQNQEYLQGLKAPVLSKDARVLIHRGSEVIEYIPEVDTDTDKVTKPKRRWTQRELYKWAKQHNLC</sequence>
<evidence type="ECO:0000313" key="1">
    <source>
        <dbReference type="EMBL" id="AFE86095.1"/>
    </source>
</evidence>
<gene>
    <name evidence="1" type="ORF">phiKDA1_02</name>
</gene>
<keyword evidence="2" id="KW-1185">Reference proteome</keyword>
<protein>
    <submittedName>
        <fullName evidence="1">Uncharacterized protein</fullName>
    </submittedName>
</protein>
<name>A0A0A6Z578_9CAUD</name>
<evidence type="ECO:0000313" key="2">
    <source>
        <dbReference type="Proteomes" id="UP000030740"/>
    </source>
</evidence>
<organism evidence="1 2">
    <name type="scientific">Enterobacter phage phiKDA1</name>
    <dbReference type="NCBI Taxonomy" id="1147139"/>
    <lineage>
        <taxon>Viruses</taxon>
        <taxon>Duplodnaviria</taxon>
        <taxon>Heunggongvirae</taxon>
        <taxon>Uroviricota</taxon>
        <taxon>Caudoviricetes</taxon>
        <taxon>Autographivirales</taxon>
        <taxon>Autoscriptoviridae</taxon>
        <taxon>Slopekvirinae</taxon>
        <taxon>Koutsourovirus</taxon>
        <taxon>Koutsourovirus Pec</taxon>
        <taxon>Koutsourovirus KDA1</taxon>
    </lineage>
</organism>
<proteinExistence type="predicted"/>
<dbReference type="EMBL" id="JQ267518">
    <property type="protein sequence ID" value="AFE86095.1"/>
    <property type="molecule type" value="Genomic_DNA"/>
</dbReference>
<reference evidence="1 2" key="1">
    <citation type="submission" date="2011-12" db="EMBL/GenBank/DDBJ databases">
        <title>Genome of multiresistant Enterobacter cloacae podovirus phiKDA1 - a new EPS depolymerase producing member of phiKMV supergroup.</title>
        <authorList>
            <person name="Dabrowski K."/>
            <person name="Hejnowicz M.S."/>
            <person name="Gajewska J."/>
            <person name="Lobocka M.B."/>
        </authorList>
    </citation>
    <scope>NUCLEOTIDE SEQUENCE [LARGE SCALE GENOMIC DNA]</scope>
</reference>